<dbReference type="AlphaFoldDB" id="A0A6I6JIU4"/>
<evidence type="ECO:0000313" key="7">
    <source>
        <dbReference type="EMBL" id="QGY40990.1"/>
    </source>
</evidence>
<dbReference type="InterPro" id="IPR006694">
    <property type="entry name" value="Fatty_acid_hydroxylase"/>
</dbReference>
<proteinExistence type="predicted"/>
<keyword evidence="8" id="KW-1185">Reference proteome</keyword>
<dbReference type="KEGG" id="psel:GM415_12925"/>
<dbReference type="GO" id="GO:0016020">
    <property type="term" value="C:membrane"/>
    <property type="evidence" value="ECO:0007669"/>
    <property type="project" value="UniProtKB-SubCell"/>
</dbReference>
<dbReference type="Pfam" id="PF04116">
    <property type="entry name" value="FA_hydroxylase"/>
    <property type="match status" value="1"/>
</dbReference>
<evidence type="ECO:0000256" key="1">
    <source>
        <dbReference type="ARBA" id="ARBA00004370"/>
    </source>
</evidence>
<comment type="subcellular location">
    <subcellularLocation>
        <location evidence="1">Membrane</location>
    </subcellularLocation>
</comment>
<gene>
    <name evidence="7" type="ORF">GM415_12925</name>
</gene>
<evidence type="ECO:0000256" key="4">
    <source>
        <dbReference type="ARBA" id="ARBA00023136"/>
    </source>
</evidence>
<dbReference type="GO" id="GO:0005506">
    <property type="term" value="F:iron ion binding"/>
    <property type="evidence" value="ECO:0007669"/>
    <property type="project" value="InterPro"/>
</dbReference>
<evidence type="ECO:0000256" key="3">
    <source>
        <dbReference type="ARBA" id="ARBA00022989"/>
    </source>
</evidence>
<dbReference type="GO" id="GO:0016491">
    <property type="term" value="F:oxidoreductase activity"/>
    <property type="evidence" value="ECO:0007669"/>
    <property type="project" value="InterPro"/>
</dbReference>
<reference evidence="7 8" key="1">
    <citation type="submission" date="2019-11" db="EMBL/GenBank/DDBJ databases">
        <authorList>
            <person name="Zheng R.K."/>
            <person name="Sun C.M."/>
        </authorList>
    </citation>
    <scope>NUCLEOTIDE SEQUENCE [LARGE SCALE GENOMIC DNA]</scope>
    <source>
        <strain evidence="7 8">SRB007</strain>
    </source>
</reference>
<organism evidence="7 8">
    <name type="scientific">Pseudodesulfovibrio cashew</name>
    <dbReference type="NCBI Taxonomy" id="2678688"/>
    <lineage>
        <taxon>Bacteria</taxon>
        <taxon>Pseudomonadati</taxon>
        <taxon>Thermodesulfobacteriota</taxon>
        <taxon>Desulfovibrionia</taxon>
        <taxon>Desulfovibrionales</taxon>
        <taxon>Desulfovibrionaceae</taxon>
    </lineage>
</organism>
<protein>
    <submittedName>
        <fullName evidence="7">Sterol desaturase family protein</fullName>
    </submittedName>
</protein>
<keyword evidence="4 5" id="KW-0472">Membrane</keyword>
<dbReference type="PANTHER" id="PTHR11863">
    <property type="entry name" value="STEROL DESATURASE"/>
    <property type="match status" value="1"/>
</dbReference>
<feature type="transmembrane region" description="Helical" evidence="5">
    <location>
        <begin position="6"/>
        <end position="22"/>
    </location>
</feature>
<name>A0A6I6JIU4_9BACT</name>
<feature type="transmembrane region" description="Helical" evidence="5">
    <location>
        <begin position="84"/>
        <end position="105"/>
    </location>
</feature>
<evidence type="ECO:0000256" key="5">
    <source>
        <dbReference type="SAM" id="Phobius"/>
    </source>
</evidence>
<sequence>MPYESSLRLGVFFLVLAIMAAAETLRPRKRLTAPRFRRWFSNLSVVLIATLLVRFLIPLVPTGLAVTLAERGWGLFNFLSLPQWLTFLPSVLLLDALIYGQHVLFHHQRLLWRIHRMHHADVDIDASTGIRFHPIEIFLSMLIKLAAIALLGPPPAAVLTFELVLNGCAMFNHANVKLPLGLDATLRLLVVTPDMHRVHHSTHPHEFNANFGFSFPWWDRLFGTYKAQPDEGHETMVIGLNILRDPKYLSLPNMLAIPFL</sequence>
<keyword evidence="3 5" id="KW-1133">Transmembrane helix</keyword>
<keyword evidence="2 5" id="KW-0812">Transmembrane</keyword>
<accession>A0A6I6JIU4</accession>
<feature type="transmembrane region" description="Helical" evidence="5">
    <location>
        <begin position="43"/>
        <end position="64"/>
    </location>
</feature>
<evidence type="ECO:0000259" key="6">
    <source>
        <dbReference type="Pfam" id="PF04116"/>
    </source>
</evidence>
<dbReference type="RefSeq" id="WP_158948822.1">
    <property type="nucleotide sequence ID" value="NZ_CP046400.1"/>
</dbReference>
<dbReference type="InterPro" id="IPR050307">
    <property type="entry name" value="Sterol_Desaturase_Related"/>
</dbReference>
<dbReference type="GO" id="GO:0008610">
    <property type="term" value="P:lipid biosynthetic process"/>
    <property type="evidence" value="ECO:0007669"/>
    <property type="project" value="InterPro"/>
</dbReference>
<feature type="domain" description="Fatty acid hydroxylase" evidence="6">
    <location>
        <begin position="91"/>
        <end position="224"/>
    </location>
</feature>
<dbReference type="Proteomes" id="UP000428328">
    <property type="component" value="Chromosome"/>
</dbReference>
<dbReference type="EMBL" id="CP046400">
    <property type="protein sequence ID" value="QGY40990.1"/>
    <property type="molecule type" value="Genomic_DNA"/>
</dbReference>
<evidence type="ECO:0000256" key="2">
    <source>
        <dbReference type="ARBA" id="ARBA00022692"/>
    </source>
</evidence>
<evidence type="ECO:0000313" key="8">
    <source>
        <dbReference type="Proteomes" id="UP000428328"/>
    </source>
</evidence>